<dbReference type="SUPFAM" id="SSF56925">
    <property type="entry name" value="OMPA-like"/>
    <property type="match status" value="1"/>
</dbReference>
<dbReference type="PANTHER" id="PTHR30329:SF21">
    <property type="entry name" value="LIPOPROTEIN YIAD-RELATED"/>
    <property type="match status" value="1"/>
</dbReference>
<dbReference type="OrthoDB" id="9805832at2"/>
<evidence type="ECO:0000313" key="14">
    <source>
        <dbReference type="Proteomes" id="UP000304912"/>
    </source>
</evidence>
<feature type="chain" id="PRO_5022740770" evidence="11">
    <location>
        <begin position="22"/>
        <end position="378"/>
    </location>
</feature>
<keyword evidence="7" id="KW-0626">Porin</keyword>
<reference evidence="13 14" key="1">
    <citation type="submission" date="2019-04" db="EMBL/GenBank/DDBJ databases">
        <title>Salinimonas iocasae sp. nov., a halophilic bacterium isolated from the outer tube casing of tubeworms in Okinawa Trough.</title>
        <authorList>
            <person name="Zhang H."/>
            <person name="Wang H."/>
            <person name="Li C."/>
        </authorList>
    </citation>
    <scope>NUCLEOTIDE SEQUENCE [LARGE SCALE GENOMIC DNA]</scope>
    <source>
        <strain evidence="13 14">KX18D6</strain>
    </source>
</reference>
<dbReference type="InterPro" id="IPR006665">
    <property type="entry name" value="OmpA-like"/>
</dbReference>
<evidence type="ECO:0000259" key="12">
    <source>
        <dbReference type="PROSITE" id="PS51123"/>
    </source>
</evidence>
<keyword evidence="2" id="KW-0813">Transport</keyword>
<dbReference type="GO" id="GO:0015288">
    <property type="term" value="F:porin activity"/>
    <property type="evidence" value="ECO:0007669"/>
    <property type="project" value="UniProtKB-KW"/>
</dbReference>
<evidence type="ECO:0000256" key="7">
    <source>
        <dbReference type="ARBA" id="ARBA00023114"/>
    </source>
</evidence>
<dbReference type="InterPro" id="IPR011250">
    <property type="entry name" value="OMP/PagP_B-barrel"/>
</dbReference>
<keyword evidence="8 10" id="KW-0472">Membrane</keyword>
<dbReference type="SUPFAM" id="SSF103088">
    <property type="entry name" value="OmpA-like"/>
    <property type="match status" value="1"/>
</dbReference>
<dbReference type="Gene3D" id="3.30.1330.60">
    <property type="entry name" value="OmpA-like domain"/>
    <property type="match status" value="1"/>
</dbReference>
<accession>A0A5B7YAE4</accession>
<dbReference type="PROSITE" id="PS51123">
    <property type="entry name" value="OMPA_2"/>
    <property type="match status" value="1"/>
</dbReference>
<dbReference type="InterPro" id="IPR028974">
    <property type="entry name" value="TSP_type-3_rpt"/>
</dbReference>
<dbReference type="PRINTS" id="PR01021">
    <property type="entry name" value="OMPADOMAIN"/>
</dbReference>
<keyword evidence="14" id="KW-1185">Reference proteome</keyword>
<dbReference type="PANTHER" id="PTHR30329">
    <property type="entry name" value="STATOR ELEMENT OF FLAGELLAR MOTOR COMPLEX"/>
    <property type="match status" value="1"/>
</dbReference>
<dbReference type="GO" id="GO:0007155">
    <property type="term" value="P:cell adhesion"/>
    <property type="evidence" value="ECO:0007669"/>
    <property type="project" value="InterPro"/>
</dbReference>
<gene>
    <name evidence="13" type="ORF">FBQ74_01590</name>
</gene>
<dbReference type="Gene3D" id="2.40.160.20">
    <property type="match status" value="1"/>
</dbReference>
<dbReference type="CDD" id="cd07185">
    <property type="entry name" value="OmpA_C-like"/>
    <property type="match status" value="1"/>
</dbReference>
<keyword evidence="4" id="KW-0812">Transmembrane</keyword>
<feature type="signal peptide" evidence="11">
    <location>
        <begin position="1"/>
        <end position="21"/>
    </location>
</feature>
<keyword evidence="6" id="KW-0406">Ion transport</keyword>
<dbReference type="Proteomes" id="UP000304912">
    <property type="component" value="Chromosome"/>
</dbReference>
<evidence type="ECO:0000256" key="10">
    <source>
        <dbReference type="PROSITE-ProRule" id="PRU00473"/>
    </source>
</evidence>
<comment type="subcellular location">
    <subcellularLocation>
        <location evidence="1">Cell outer membrane</location>
        <topology evidence="1">Multi-pass membrane protein</topology>
    </subcellularLocation>
</comment>
<evidence type="ECO:0000313" key="13">
    <source>
        <dbReference type="EMBL" id="QCZ92246.1"/>
    </source>
</evidence>
<dbReference type="GO" id="GO:0009279">
    <property type="term" value="C:cell outer membrane"/>
    <property type="evidence" value="ECO:0007669"/>
    <property type="project" value="UniProtKB-SubCell"/>
</dbReference>
<dbReference type="InterPro" id="IPR003367">
    <property type="entry name" value="Thrombospondin_3-like_rpt"/>
</dbReference>
<evidence type="ECO:0000256" key="11">
    <source>
        <dbReference type="SAM" id="SignalP"/>
    </source>
</evidence>
<sequence length="378" mass="41996">MKKTFSLAAVALAVMSAPSIAQESAKPFDSWIGLHGMYYNAESEKPADDFMDDGFGFGGEYGWRFNDDWAIRAELTALDVDYMQILGTDSSVSGISYGVDAVYFAPNDWWYLFGGYKRQDFAQEHDLVDIGIGKHWDITDDVKLTTEIAAYYDWDDEYTDYSAKVGVMFPIGGSPASSEPTPAPATPVNNDADNDGVMNNMDDCPNTPAGVQVDERGCEIVGDSDNDGVNDNDDMCPDTPMSDKVDADGCTVFEEEEVTHTLRVLFASESAEITDPRSEDIQDFVDFFKRYGKTDALIEGHASAPGPEDYNMDLSERRAEAFKEMLINEYGIDASRLETEAFGETQLLDESNTAEAHRMNRRIHIRVTATVEKAEERE</sequence>
<dbReference type="AlphaFoldDB" id="A0A5B7YAE4"/>
<dbReference type="RefSeq" id="WP_139755007.1">
    <property type="nucleotide sequence ID" value="NZ_CP039852.1"/>
</dbReference>
<dbReference type="EMBL" id="CP039852">
    <property type="protein sequence ID" value="QCZ92246.1"/>
    <property type="molecule type" value="Genomic_DNA"/>
</dbReference>
<dbReference type="Pfam" id="PF02412">
    <property type="entry name" value="TSP_3"/>
    <property type="match status" value="1"/>
</dbReference>
<evidence type="ECO:0000256" key="5">
    <source>
        <dbReference type="ARBA" id="ARBA00022729"/>
    </source>
</evidence>
<dbReference type="InterPro" id="IPR006664">
    <property type="entry name" value="OMP_bac"/>
</dbReference>
<evidence type="ECO:0000256" key="9">
    <source>
        <dbReference type="ARBA" id="ARBA00023237"/>
    </source>
</evidence>
<dbReference type="InterPro" id="IPR027385">
    <property type="entry name" value="Beta-barrel_OMP"/>
</dbReference>
<keyword evidence="3" id="KW-1134">Transmembrane beta strand</keyword>
<feature type="domain" description="OmpA-like" evidence="12">
    <location>
        <begin position="253"/>
        <end position="371"/>
    </location>
</feature>
<protein>
    <submittedName>
        <fullName evidence="13">OmpA family protein</fullName>
    </submittedName>
</protein>
<dbReference type="Pfam" id="PF00691">
    <property type="entry name" value="OmpA"/>
    <property type="match status" value="1"/>
</dbReference>
<dbReference type="InterPro" id="IPR050330">
    <property type="entry name" value="Bact_OuterMem_StrucFunc"/>
</dbReference>
<keyword evidence="9" id="KW-0998">Cell outer membrane</keyword>
<dbReference type="Pfam" id="PF13505">
    <property type="entry name" value="OMP_b-brl"/>
    <property type="match status" value="1"/>
</dbReference>
<organism evidence="13 14">
    <name type="scientific">Salinimonas iocasae</name>
    <dbReference type="NCBI Taxonomy" id="2572577"/>
    <lineage>
        <taxon>Bacteria</taxon>
        <taxon>Pseudomonadati</taxon>
        <taxon>Pseudomonadota</taxon>
        <taxon>Gammaproteobacteria</taxon>
        <taxon>Alteromonadales</taxon>
        <taxon>Alteromonadaceae</taxon>
        <taxon>Alteromonas/Salinimonas group</taxon>
        <taxon>Salinimonas</taxon>
    </lineage>
</organism>
<evidence type="ECO:0000256" key="2">
    <source>
        <dbReference type="ARBA" id="ARBA00022448"/>
    </source>
</evidence>
<evidence type="ECO:0000256" key="1">
    <source>
        <dbReference type="ARBA" id="ARBA00004571"/>
    </source>
</evidence>
<proteinExistence type="predicted"/>
<dbReference type="InterPro" id="IPR036737">
    <property type="entry name" value="OmpA-like_sf"/>
</dbReference>
<dbReference type="GO" id="GO:0046930">
    <property type="term" value="C:pore complex"/>
    <property type="evidence" value="ECO:0007669"/>
    <property type="project" value="UniProtKB-KW"/>
</dbReference>
<evidence type="ECO:0000256" key="3">
    <source>
        <dbReference type="ARBA" id="ARBA00022452"/>
    </source>
</evidence>
<dbReference type="GO" id="GO:0005509">
    <property type="term" value="F:calcium ion binding"/>
    <property type="evidence" value="ECO:0007669"/>
    <property type="project" value="InterPro"/>
</dbReference>
<keyword evidence="5 11" id="KW-0732">Signal</keyword>
<dbReference type="SUPFAM" id="SSF103647">
    <property type="entry name" value="TSP type-3 repeat"/>
    <property type="match status" value="1"/>
</dbReference>
<evidence type="ECO:0000256" key="8">
    <source>
        <dbReference type="ARBA" id="ARBA00023136"/>
    </source>
</evidence>
<dbReference type="GO" id="GO:0006811">
    <property type="term" value="P:monoatomic ion transport"/>
    <property type="evidence" value="ECO:0007669"/>
    <property type="project" value="UniProtKB-KW"/>
</dbReference>
<evidence type="ECO:0000256" key="4">
    <source>
        <dbReference type="ARBA" id="ARBA00022692"/>
    </source>
</evidence>
<dbReference type="KEGG" id="salk:FBQ74_01590"/>
<evidence type="ECO:0000256" key="6">
    <source>
        <dbReference type="ARBA" id="ARBA00023065"/>
    </source>
</evidence>
<name>A0A5B7YAE4_9ALTE</name>